<dbReference type="SUPFAM" id="SSF51197">
    <property type="entry name" value="Clavaminate synthase-like"/>
    <property type="match status" value="1"/>
</dbReference>
<dbReference type="AlphaFoldDB" id="A0A9W7L767"/>
<dbReference type="PANTHER" id="PTHR46332:SF5">
    <property type="entry name" value="ASPARTATE BETA-HYDROXYLASE DOMAIN CONTAINING 2"/>
    <property type="match status" value="1"/>
</dbReference>
<accession>A0A9W7L767</accession>
<feature type="domain" description="Aspartyl/asparaginy/proline hydroxylase" evidence="5">
    <location>
        <begin position="209"/>
        <end position="250"/>
    </location>
</feature>
<dbReference type="GO" id="GO:0051213">
    <property type="term" value="F:dioxygenase activity"/>
    <property type="evidence" value="ECO:0007669"/>
    <property type="project" value="UniProtKB-KW"/>
</dbReference>
<sequence length="319" mass="36312">MRCITLTCFIILLIPILTLVLTGLRYSTSQSSDSLWINAFYSSILPTKSPLLLPRYKRDLDKHFKSNWKEIRSEFLSYTTKAPPLNNYTNMWNYTGWGTIPLSIYNKPLPTISTHFPLTLNLANAAGPDVVSVMFSVLQPGGSISPHTGDFKGVARYHLGLEVPKYEGKEWRRSEFLPDGGLWAPVRLGIYGKGTLKEVRDSVRGGNKVDDVEVMEWTEGESILWDDTFPHFAENLTKERRVVLFVDVVRGDLPRWARWVTRWVVRGVGPRIPLVEEWARWNEIQWGRHNGIGDEGGDEEGEEGGKEEGGGNRRQHDEI</sequence>
<feature type="region of interest" description="Disordered" evidence="4">
    <location>
        <begin position="289"/>
        <end position="319"/>
    </location>
</feature>
<evidence type="ECO:0000256" key="4">
    <source>
        <dbReference type="SAM" id="MobiDB-lite"/>
    </source>
</evidence>
<dbReference type="Proteomes" id="UP001165065">
    <property type="component" value="Unassembled WGS sequence"/>
</dbReference>
<dbReference type="OrthoDB" id="438431at2759"/>
<evidence type="ECO:0000259" key="5">
    <source>
        <dbReference type="Pfam" id="PF05118"/>
    </source>
</evidence>
<evidence type="ECO:0000313" key="7">
    <source>
        <dbReference type="Proteomes" id="UP001165065"/>
    </source>
</evidence>
<dbReference type="EMBL" id="BRYA01000886">
    <property type="protein sequence ID" value="GMI34859.1"/>
    <property type="molecule type" value="Genomic_DNA"/>
</dbReference>
<organism evidence="6 7">
    <name type="scientific">Triparma columacea</name>
    <dbReference type="NCBI Taxonomy" id="722753"/>
    <lineage>
        <taxon>Eukaryota</taxon>
        <taxon>Sar</taxon>
        <taxon>Stramenopiles</taxon>
        <taxon>Ochrophyta</taxon>
        <taxon>Bolidophyceae</taxon>
        <taxon>Parmales</taxon>
        <taxon>Triparmaceae</taxon>
        <taxon>Triparma</taxon>
    </lineage>
</organism>
<comment type="similarity">
    <text evidence="1">Belongs to the aspartyl/asparaginyl beta-hydroxylase family.</text>
</comment>
<protein>
    <recommendedName>
        <fullName evidence="5">Aspartyl/asparaginy/proline hydroxylase domain-containing protein</fullName>
    </recommendedName>
</protein>
<evidence type="ECO:0000256" key="3">
    <source>
        <dbReference type="ARBA" id="ARBA00023002"/>
    </source>
</evidence>
<feature type="compositionally biased region" description="Basic and acidic residues" evidence="4">
    <location>
        <begin position="303"/>
        <end position="319"/>
    </location>
</feature>
<evidence type="ECO:0000313" key="6">
    <source>
        <dbReference type="EMBL" id="GMI34859.1"/>
    </source>
</evidence>
<dbReference type="InterPro" id="IPR007803">
    <property type="entry name" value="Asp/Arg/Pro-Hydrxlase"/>
</dbReference>
<comment type="caution">
    <text evidence="6">The sequence shown here is derived from an EMBL/GenBank/DDBJ whole genome shotgun (WGS) entry which is preliminary data.</text>
</comment>
<keyword evidence="2" id="KW-0223">Dioxygenase</keyword>
<name>A0A9W7L767_9STRA</name>
<dbReference type="InterPro" id="IPR051821">
    <property type="entry name" value="Asp/Asn_beta-hydroxylase"/>
</dbReference>
<keyword evidence="7" id="KW-1185">Reference proteome</keyword>
<dbReference type="PANTHER" id="PTHR46332">
    <property type="entry name" value="ASPARTATE BETA-HYDROXYLASE DOMAIN-CONTAINING PROTEIN 2"/>
    <property type="match status" value="1"/>
</dbReference>
<evidence type="ECO:0000256" key="1">
    <source>
        <dbReference type="ARBA" id="ARBA00007730"/>
    </source>
</evidence>
<reference evidence="7" key="1">
    <citation type="journal article" date="2023" name="Commun. Biol.">
        <title>Genome analysis of Parmales, the sister group of diatoms, reveals the evolutionary specialization of diatoms from phago-mixotrophs to photoautotrophs.</title>
        <authorList>
            <person name="Ban H."/>
            <person name="Sato S."/>
            <person name="Yoshikawa S."/>
            <person name="Yamada K."/>
            <person name="Nakamura Y."/>
            <person name="Ichinomiya M."/>
            <person name="Sato N."/>
            <person name="Blanc-Mathieu R."/>
            <person name="Endo H."/>
            <person name="Kuwata A."/>
            <person name="Ogata H."/>
        </authorList>
    </citation>
    <scope>NUCLEOTIDE SEQUENCE [LARGE SCALE GENOMIC DNA]</scope>
</reference>
<dbReference type="Pfam" id="PF05118">
    <property type="entry name" value="Asp_Arg_Hydrox"/>
    <property type="match status" value="2"/>
</dbReference>
<feature type="domain" description="Aspartyl/asparaginy/proline hydroxylase" evidence="5">
    <location>
        <begin position="66"/>
        <end position="165"/>
    </location>
</feature>
<dbReference type="InterPro" id="IPR027443">
    <property type="entry name" value="IPNS-like_sf"/>
</dbReference>
<gene>
    <name evidence="6" type="ORF">TrCOL_g1926</name>
</gene>
<proteinExistence type="inferred from homology"/>
<dbReference type="Gene3D" id="2.60.120.330">
    <property type="entry name" value="B-lactam Antibiotic, Isopenicillin N Synthase, Chain"/>
    <property type="match status" value="1"/>
</dbReference>
<evidence type="ECO:0000256" key="2">
    <source>
        <dbReference type="ARBA" id="ARBA00022964"/>
    </source>
</evidence>
<keyword evidence="3" id="KW-0560">Oxidoreductase</keyword>